<dbReference type="SUPFAM" id="SSF52540">
    <property type="entry name" value="P-loop containing nucleoside triphosphate hydrolases"/>
    <property type="match status" value="1"/>
</dbReference>
<dbReference type="RefSeq" id="WP_108824668.1">
    <property type="nucleotide sequence ID" value="NZ_CP023004.1"/>
</dbReference>
<name>A0A2U8E1W5_9BACT</name>
<reference evidence="6 7" key="1">
    <citation type="journal article" date="2018" name="Syst. Appl. Microbiol.">
        <title>Ereboglobus luteus gen. nov. sp. nov. from cockroach guts, and new insights into the oxygen relationship of the genera Opitutus and Didymococcus (Verrucomicrobia: Opitutaceae).</title>
        <authorList>
            <person name="Tegtmeier D."/>
            <person name="Belitz A."/>
            <person name="Radek R."/>
            <person name="Heimerl T."/>
            <person name="Brune A."/>
        </authorList>
    </citation>
    <scope>NUCLEOTIDE SEQUENCE [LARGE SCALE GENOMIC DNA]</scope>
    <source>
        <strain evidence="6 7">Ho45</strain>
    </source>
</reference>
<protein>
    <submittedName>
        <fullName evidence="6">ABC transporter ATP-binding protein</fullName>
    </submittedName>
</protein>
<keyword evidence="3 6" id="KW-0067">ATP-binding</keyword>
<evidence type="ECO:0000313" key="6">
    <source>
        <dbReference type="EMBL" id="AWI08857.1"/>
    </source>
</evidence>
<dbReference type="GO" id="GO:0005524">
    <property type="term" value="F:ATP binding"/>
    <property type="evidence" value="ECO:0007669"/>
    <property type="project" value="UniProtKB-KW"/>
</dbReference>
<evidence type="ECO:0000256" key="3">
    <source>
        <dbReference type="ARBA" id="ARBA00022840"/>
    </source>
</evidence>
<sequence>MKKEIQKERFQSEPHQPASIGQARAPVGVEVSNVFKKYGPQTVLTDISLKVEPGEIFTIMGPSGSGKSVLLRQIAGLEQPTSGTIRINGHDPHDPDTRDRFAIALVFQAGALFNSLSVYDNLALYPLEHRIGTHAQIRDRVMRALKILSLENAVNKSPAELSGGMKKRVAIARALVMEPQLLLYDEPTSELDPVMSATISEIIATLKEQYQVTSIVVSHDRELALTISSRVAILMRGELLSLTTPDGLQHTDNPEIADFMHPKIDLENPRYKTMGA</sequence>
<dbReference type="Proteomes" id="UP000244896">
    <property type="component" value="Chromosome"/>
</dbReference>
<dbReference type="PROSITE" id="PS00211">
    <property type="entry name" value="ABC_TRANSPORTER_1"/>
    <property type="match status" value="1"/>
</dbReference>
<dbReference type="OrthoDB" id="9772862at2"/>
<dbReference type="InterPro" id="IPR003593">
    <property type="entry name" value="AAA+_ATPase"/>
</dbReference>
<dbReference type="InterPro" id="IPR003439">
    <property type="entry name" value="ABC_transporter-like_ATP-bd"/>
</dbReference>
<feature type="domain" description="ABC transporter" evidence="5">
    <location>
        <begin position="29"/>
        <end position="261"/>
    </location>
</feature>
<evidence type="ECO:0000256" key="1">
    <source>
        <dbReference type="ARBA" id="ARBA00022448"/>
    </source>
</evidence>
<dbReference type="InterPro" id="IPR017871">
    <property type="entry name" value="ABC_transporter-like_CS"/>
</dbReference>
<evidence type="ECO:0000313" key="7">
    <source>
        <dbReference type="Proteomes" id="UP000244896"/>
    </source>
</evidence>
<feature type="region of interest" description="Disordered" evidence="4">
    <location>
        <begin position="1"/>
        <end position="23"/>
    </location>
</feature>
<feature type="compositionally biased region" description="Basic and acidic residues" evidence="4">
    <location>
        <begin position="1"/>
        <end position="12"/>
    </location>
</feature>
<dbReference type="PROSITE" id="PS50893">
    <property type="entry name" value="ABC_TRANSPORTER_2"/>
    <property type="match status" value="1"/>
</dbReference>
<keyword evidence="1" id="KW-0813">Transport</keyword>
<dbReference type="GO" id="GO:0016887">
    <property type="term" value="F:ATP hydrolysis activity"/>
    <property type="evidence" value="ECO:0007669"/>
    <property type="project" value="InterPro"/>
</dbReference>
<dbReference type="AlphaFoldDB" id="A0A2U8E1W5"/>
<evidence type="ECO:0000256" key="2">
    <source>
        <dbReference type="ARBA" id="ARBA00022741"/>
    </source>
</evidence>
<evidence type="ECO:0000256" key="4">
    <source>
        <dbReference type="SAM" id="MobiDB-lite"/>
    </source>
</evidence>
<proteinExistence type="predicted"/>
<dbReference type="EMBL" id="CP023004">
    <property type="protein sequence ID" value="AWI08857.1"/>
    <property type="molecule type" value="Genomic_DNA"/>
</dbReference>
<dbReference type="SMART" id="SM00382">
    <property type="entry name" value="AAA"/>
    <property type="match status" value="1"/>
</dbReference>
<gene>
    <name evidence="6" type="ORF">CKA38_05960</name>
</gene>
<accession>A0A2U8E1W5</accession>
<dbReference type="KEGG" id="elut:CKA38_05960"/>
<dbReference type="PANTHER" id="PTHR43023:SF6">
    <property type="entry name" value="INTERMEMBRANE PHOSPHOLIPID TRANSPORT SYSTEM ATP-BINDING PROTEIN MLAF"/>
    <property type="match status" value="1"/>
</dbReference>
<dbReference type="Gene3D" id="3.40.50.300">
    <property type="entry name" value="P-loop containing nucleotide triphosphate hydrolases"/>
    <property type="match status" value="1"/>
</dbReference>
<organism evidence="6 7">
    <name type="scientific">Ereboglobus luteus</name>
    <dbReference type="NCBI Taxonomy" id="1796921"/>
    <lineage>
        <taxon>Bacteria</taxon>
        <taxon>Pseudomonadati</taxon>
        <taxon>Verrucomicrobiota</taxon>
        <taxon>Opitutia</taxon>
        <taxon>Opitutales</taxon>
        <taxon>Opitutaceae</taxon>
        <taxon>Ereboglobus</taxon>
    </lineage>
</organism>
<keyword evidence="7" id="KW-1185">Reference proteome</keyword>
<evidence type="ECO:0000259" key="5">
    <source>
        <dbReference type="PROSITE" id="PS50893"/>
    </source>
</evidence>
<keyword evidence="2" id="KW-0547">Nucleotide-binding</keyword>
<dbReference type="InterPro" id="IPR027417">
    <property type="entry name" value="P-loop_NTPase"/>
</dbReference>
<dbReference type="PANTHER" id="PTHR43023">
    <property type="entry name" value="PROTEIN TRIGALACTOSYLDIACYLGLYCEROL 3, CHLOROPLASTIC"/>
    <property type="match status" value="1"/>
</dbReference>
<dbReference type="Pfam" id="PF00005">
    <property type="entry name" value="ABC_tran"/>
    <property type="match status" value="1"/>
</dbReference>